<dbReference type="InterPro" id="IPR011701">
    <property type="entry name" value="MFS"/>
</dbReference>
<feature type="transmembrane region" description="Helical" evidence="1">
    <location>
        <begin position="170"/>
        <end position="191"/>
    </location>
</feature>
<feature type="transmembrane region" description="Helical" evidence="1">
    <location>
        <begin position="289"/>
        <end position="306"/>
    </location>
</feature>
<feature type="transmembrane region" description="Helical" evidence="1">
    <location>
        <begin position="222"/>
        <end position="239"/>
    </location>
</feature>
<keyword evidence="1" id="KW-0812">Transmembrane</keyword>
<protein>
    <submittedName>
        <fullName evidence="2">MFS family permease</fullName>
    </submittedName>
</protein>
<dbReference type="InterPro" id="IPR036259">
    <property type="entry name" value="MFS_trans_sf"/>
</dbReference>
<sequence length="405" mass="42148">MFTLPTRVARTPARRVSRPLYAYAALEEFVLLYPFYAVLFADTGLSVAQITSLFIIWSATAIVLEVPSGALADIVSRRLLLACAPLFAATAFALWLIFPSYWAFAFGFVLWGAGGTLSSGALEALVFTELDTRGAAQQYARIMGVARSCGVIAVGVSTVVAIPVMALGGYAAIGAASVLVCLMCAASALLLPETRTAATSETETEPAYFRTLSAGLREIRQSRPVLAAVALAAVVPALWESLEEYVPLLAVEDGVRVELVPWVVLVIWIGVAAGGLCAGAGARLHIRSLAVLVAAGAGLMALGALAGSPFGWIALGAAFGVFQMTSVVADARLQHRITGPSRATVTSVAGLGTEILTVAAFLAYAGLFSFSGHAWVFVLFALPYLLIAAAMAAPRAGARGTARHP</sequence>
<keyword evidence="1" id="KW-0472">Membrane</keyword>
<name>A0A839RIZ0_9ACTN</name>
<proteinExistence type="predicted"/>
<feature type="transmembrane region" description="Helical" evidence="1">
    <location>
        <begin position="20"/>
        <end position="41"/>
    </location>
</feature>
<feature type="transmembrane region" description="Helical" evidence="1">
    <location>
        <begin position="343"/>
        <end position="367"/>
    </location>
</feature>
<evidence type="ECO:0000256" key="1">
    <source>
        <dbReference type="SAM" id="Phobius"/>
    </source>
</evidence>
<evidence type="ECO:0000313" key="3">
    <source>
        <dbReference type="Proteomes" id="UP000567922"/>
    </source>
</evidence>
<feature type="transmembrane region" description="Helical" evidence="1">
    <location>
        <begin position="104"/>
        <end position="127"/>
    </location>
</feature>
<feature type="transmembrane region" description="Helical" evidence="1">
    <location>
        <begin position="139"/>
        <end position="164"/>
    </location>
</feature>
<feature type="transmembrane region" description="Helical" evidence="1">
    <location>
        <begin position="259"/>
        <end position="282"/>
    </location>
</feature>
<dbReference type="EMBL" id="JACHWS010000001">
    <property type="protein sequence ID" value="MBB3036792.1"/>
    <property type="molecule type" value="Genomic_DNA"/>
</dbReference>
<feature type="transmembrane region" description="Helical" evidence="1">
    <location>
        <begin position="373"/>
        <end position="393"/>
    </location>
</feature>
<feature type="transmembrane region" description="Helical" evidence="1">
    <location>
        <begin position="47"/>
        <end position="67"/>
    </location>
</feature>
<keyword evidence="1" id="KW-1133">Transmembrane helix</keyword>
<dbReference type="Proteomes" id="UP000567922">
    <property type="component" value="Unassembled WGS sequence"/>
</dbReference>
<dbReference type="SUPFAM" id="SSF103473">
    <property type="entry name" value="MFS general substrate transporter"/>
    <property type="match status" value="1"/>
</dbReference>
<dbReference type="Gene3D" id="1.20.1250.20">
    <property type="entry name" value="MFS general substrate transporter like domains"/>
    <property type="match status" value="1"/>
</dbReference>
<comment type="caution">
    <text evidence="2">The sequence shown here is derived from an EMBL/GenBank/DDBJ whole genome shotgun (WGS) entry which is preliminary data.</text>
</comment>
<dbReference type="Pfam" id="PF07690">
    <property type="entry name" value="MFS_1"/>
    <property type="match status" value="1"/>
</dbReference>
<dbReference type="PANTHER" id="PTHR23530:SF1">
    <property type="entry name" value="PERMEASE, MAJOR FACILITATOR SUPERFAMILY-RELATED"/>
    <property type="match status" value="1"/>
</dbReference>
<dbReference type="RefSeq" id="WP_064440813.1">
    <property type="nucleotide sequence ID" value="NZ_BDDI01000010.1"/>
</dbReference>
<feature type="transmembrane region" description="Helical" evidence="1">
    <location>
        <begin position="312"/>
        <end position="331"/>
    </location>
</feature>
<dbReference type="PANTHER" id="PTHR23530">
    <property type="entry name" value="TRANSPORT PROTEIN-RELATED"/>
    <property type="match status" value="1"/>
</dbReference>
<keyword evidence="3" id="KW-1185">Reference proteome</keyword>
<feature type="transmembrane region" description="Helical" evidence="1">
    <location>
        <begin position="79"/>
        <end position="98"/>
    </location>
</feature>
<organism evidence="2 3">
    <name type="scientific">Hoyosella altamirensis</name>
    <dbReference type="NCBI Taxonomy" id="616997"/>
    <lineage>
        <taxon>Bacteria</taxon>
        <taxon>Bacillati</taxon>
        <taxon>Actinomycetota</taxon>
        <taxon>Actinomycetes</taxon>
        <taxon>Mycobacteriales</taxon>
        <taxon>Hoyosellaceae</taxon>
        <taxon>Hoyosella</taxon>
    </lineage>
</organism>
<reference evidence="2 3" key="1">
    <citation type="submission" date="2020-08" db="EMBL/GenBank/DDBJ databases">
        <title>Sequencing the genomes of 1000 actinobacteria strains.</title>
        <authorList>
            <person name="Klenk H.-P."/>
        </authorList>
    </citation>
    <scope>NUCLEOTIDE SEQUENCE [LARGE SCALE GENOMIC DNA]</scope>
    <source>
        <strain evidence="2 3">DSM 45258</strain>
    </source>
</reference>
<evidence type="ECO:0000313" key="2">
    <source>
        <dbReference type="EMBL" id="MBB3036792.1"/>
    </source>
</evidence>
<dbReference type="AlphaFoldDB" id="A0A839RIZ0"/>
<accession>A0A839RIZ0</accession>
<dbReference type="OrthoDB" id="350307at2"/>
<gene>
    <name evidence="2" type="ORF">FHU29_001226</name>
</gene>
<dbReference type="InterPro" id="IPR053160">
    <property type="entry name" value="MFS_DHA3_Transporter"/>
</dbReference>
<dbReference type="GO" id="GO:0022857">
    <property type="term" value="F:transmembrane transporter activity"/>
    <property type="evidence" value="ECO:0007669"/>
    <property type="project" value="InterPro"/>
</dbReference>